<gene>
    <name evidence="2" type="ORF">DSM02_504</name>
</gene>
<comment type="caution">
    <text evidence="2">The sequence shown here is derived from an EMBL/GenBank/DDBJ whole genome shotgun (WGS) entry which is preliminary data.</text>
</comment>
<dbReference type="InterPro" id="IPR007024">
    <property type="entry name" value="BLUF_domain"/>
</dbReference>
<name>A0A4Q0PHN5_9FLAO</name>
<evidence type="ECO:0000313" key="2">
    <source>
        <dbReference type="EMBL" id="RXG26507.1"/>
    </source>
</evidence>
<dbReference type="GO" id="GO:0071949">
    <property type="term" value="F:FAD binding"/>
    <property type="evidence" value="ECO:0007669"/>
    <property type="project" value="InterPro"/>
</dbReference>
<reference evidence="2 3" key="1">
    <citation type="submission" date="2018-07" db="EMBL/GenBank/DDBJ databases">
        <title>Leeuwenhoekiella genomics.</title>
        <authorList>
            <person name="Tahon G."/>
            <person name="Willems A."/>
        </authorList>
    </citation>
    <scope>NUCLEOTIDE SEQUENCE [LARGE SCALE GENOMIC DNA]</scope>
    <source>
        <strain evidence="2 3">LMG 29608</strain>
    </source>
</reference>
<dbReference type="Gene3D" id="3.30.70.100">
    <property type="match status" value="1"/>
</dbReference>
<evidence type="ECO:0000259" key="1">
    <source>
        <dbReference type="PROSITE" id="PS50925"/>
    </source>
</evidence>
<keyword evidence="3" id="KW-1185">Reference proteome</keyword>
<evidence type="ECO:0000313" key="3">
    <source>
        <dbReference type="Proteomes" id="UP000289859"/>
    </source>
</evidence>
<accession>A0A4Q0PHN5</accession>
<dbReference type="EMBL" id="QOVK01000001">
    <property type="protein sequence ID" value="RXG26507.1"/>
    <property type="molecule type" value="Genomic_DNA"/>
</dbReference>
<dbReference type="OrthoDB" id="1122028at2"/>
<dbReference type="GO" id="GO:0009882">
    <property type="term" value="F:blue light photoreceptor activity"/>
    <property type="evidence" value="ECO:0007669"/>
    <property type="project" value="InterPro"/>
</dbReference>
<feature type="domain" description="BLUF" evidence="1">
    <location>
        <begin position="1"/>
        <end position="37"/>
    </location>
</feature>
<dbReference type="Proteomes" id="UP000289859">
    <property type="component" value="Unassembled WGS sequence"/>
</dbReference>
<organism evidence="2 3">
    <name type="scientific">Leeuwenhoekiella polynyae</name>
    <dbReference type="NCBI Taxonomy" id="1550906"/>
    <lineage>
        <taxon>Bacteria</taxon>
        <taxon>Pseudomonadati</taxon>
        <taxon>Bacteroidota</taxon>
        <taxon>Flavobacteriia</taxon>
        <taxon>Flavobacteriales</taxon>
        <taxon>Flavobacteriaceae</taxon>
        <taxon>Leeuwenhoekiella</taxon>
    </lineage>
</organism>
<dbReference type="InterPro" id="IPR036046">
    <property type="entry name" value="Acylphosphatase-like_dom_sf"/>
</dbReference>
<protein>
    <submittedName>
        <fullName evidence="2">FAD-dependent sensor of blue light</fullName>
    </submittedName>
</protein>
<dbReference type="PROSITE" id="PS50925">
    <property type="entry name" value="BLUF"/>
    <property type="match status" value="1"/>
</dbReference>
<proteinExistence type="predicted"/>
<dbReference type="SUPFAM" id="SSF54975">
    <property type="entry name" value="Acylphosphatase/BLUF domain-like"/>
    <property type="match status" value="1"/>
</dbReference>
<dbReference type="AlphaFoldDB" id="A0A4Q0PHN5"/>
<dbReference type="Pfam" id="PF04940">
    <property type="entry name" value="BLUF"/>
    <property type="match status" value="1"/>
</dbReference>
<sequence length="79" mass="9460">MVNTLFHKIIEDDRHTNVTVIVENKIEHRVFNDYESGFLVPKDKKQYQKLNDYLSYLKLLENDEINNTISILESIIFKM</sequence>